<reference evidence="1 2" key="1">
    <citation type="submission" date="2016-07" db="EMBL/GenBank/DDBJ databases">
        <title>Bacillus oceanisediminis whole genome.</title>
        <authorList>
            <person name="Pal Y."/>
            <person name="Verma A."/>
            <person name="Mual P."/>
            <person name="Srinivasan K."/>
        </authorList>
    </citation>
    <scope>NUCLEOTIDE SEQUENCE [LARGE SCALE GENOMIC DNA]</scope>
    <source>
        <strain evidence="1 2">Bhandara28</strain>
    </source>
</reference>
<protein>
    <recommendedName>
        <fullName evidence="3">Phosphoadenosine phosphosulphate reductase domain-containing protein</fullName>
    </recommendedName>
</protein>
<comment type="caution">
    <text evidence="1">The sequence shown here is derived from an EMBL/GenBank/DDBJ whole genome shotgun (WGS) entry which is preliminary data.</text>
</comment>
<dbReference type="InterPro" id="IPR050128">
    <property type="entry name" value="Sulfate_adenylyltrnsfr_sub2"/>
</dbReference>
<accession>A0ABX3CM60</accession>
<evidence type="ECO:0000313" key="1">
    <source>
        <dbReference type="EMBL" id="OHX44572.1"/>
    </source>
</evidence>
<evidence type="ECO:0000313" key="2">
    <source>
        <dbReference type="Proteomes" id="UP000180194"/>
    </source>
</evidence>
<sequence length="595" mass="69691">MKNIVEEMKELYLKEKKPWIVSFSAGKDSSLCLEYTFQMLISLPKEERVHPVYVLMVNTLAETPMMSLFMEKSMRKIQEAASRLGLPIIAEIAVPDMEDRFFFNTLGRGLLVITPKKRGRWCSHRMKQKPVQEKIRNIILSSLREDEVEFSFSKDGQLSLLEQDKSKVIQILGTRLDESAARAASIRSHEIRDTKFSHHSYFANDILCYMPIKYMTNDEVFLTMPERFSWGIDSVELEVQYGKGFFLECGLQDTGEEKKACGMGSRQGCWTCPAMGNNPDKMLEGLIMEGHTELAQLYEWKRQLIEMRNDVRYREFERRQWRKQHQKRLAAAKHQRKQIHLFGDYFDKGLDVSDYFEIKKQTTYEQFDRAEDFEYLPGGLSVEGRRLMLEKLLYIQQETGFALIPEEEVKSIVEYWNEEGYSISRDDVFPSNHPLDGSLVLKKDGTVNQLETTTSTPFFEILIDFENGRDEMVEYIESRKKATGQSYYYFTTHFDMGKVEQEVWNQAIFIVCRPGVYTEKEARKLIEGWLFQKIEIKEDHSFISYVRRTLRKAELAIKNGEKPYQEMVSLNKALDWIKEDDSRLSEEIIKLLAAL</sequence>
<proteinExistence type="predicted"/>
<name>A0ABX3CM60_9BACI</name>
<dbReference type="SUPFAM" id="SSF52402">
    <property type="entry name" value="Adenine nucleotide alpha hydrolases-like"/>
    <property type="match status" value="1"/>
</dbReference>
<keyword evidence="2" id="KW-1185">Reference proteome</keyword>
<evidence type="ECO:0008006" key="3">
    <source>
        <dbReference type="Google" id="ProtNLM"/>
    </source>
</evidence>
<gene>
    <name evidence="1" type="ORF">BBV17_25445</name>
</gene>
<dbReference type="PANTHER" id="PTHR43196">
    <property type="entry name" value="SULFATE ADENYLYLTRANSFERASE SUBUNIT 2"/>
    <property type="match status" value="1"/>
</dbReference>
<dbReference type="Gene3D" id="3.40.50.620">
    <property type="entry name" value="HUPs"/>
    <property type="match status" value="1"/>
</dbReference>
<dbReference type="PANTHER" id="PTHR43196:SF2">
    <property type="entry name" value="PHOSPHOADENOSINE PHOSPHOSULFATE REDUCTASE"/>
    <property type="match status" value="1"/>
</dbReference>
<organism evidence="1 2">
    <name type="scientific">Cytobacillus oceanisediminis</name>
    <dbReference type="NCBI Taxonomy" id="665099"/>
    <lineage>
        <taxon>Bacteria</taxon>
        <taxon>Bacillati</taxon>
        <taxon>Bacillota</taxon>
        <taxon>Bacilli</taxon>
        <taxon>Bacillales</taxon>
        <taxon>Bacillaceae</taxon>
        <taxon>Cytobacillus</taxon>
    </lineage>
</organism>
<dbReference type="InterPro" id="IPR014729">
    <property type="entry name" value="Rossmann-like_a/b/a_fold"/>
</dbReference>
<dbReference type="Proteomes" id="UP000180194">
    <property type="component" value="Unassembled WGS sequence"/>
</dbReference>
<dbReference type="EMBL" id="MBRJ01000041">
    <property type="protein sequence ID" value="OHX44572.1"/>
    <property type="molecule type" value="Genomic_DNA"/>
</dbReference>